<dbReference type="AlphaFoldDB" id="C7H8C3"/>
<dbReference type="HOGENOM" id="CLU_2843377_0_0_9"/>
<evidence type="ECO:0000313" key="1">
    <source>
        <dbReference type="EMBL" id="EEU95883.1"/>
    </source>
</evidence>
<comment type="caution">
    <text evidence="1">The sequence shown here is derived from an EMBL/GenBank/DDBJ whole genome shotgun (WGS) entry which is preliminary data.</text>
</comment>
<sequence length="65" mass="7283">MTEIMPVPRNLILLSYQQGASGGDLLQCSVSRALCIYCSAGARRFMPQDSILLKNDFKTQKYRAL</sequence>
<dbReference type="Proteomes" id="UP000004619">
    <property type="component" value="Unassembled WGS sequence"/>
</dbReference>
<gene>
    <name evidence="1" type="ORF">FAEPRAA2165_02563</name>
</gene>
<protein>
    <submittedName>
        <fullName evidence="1">Uncharacterized protein</fullName>
    </submittedName>
</protein>
<evidence type="ECO:0000313" key="2">
    <source>
        <dbReference type="Proteomes" id="UP000004619"/>
    </source>
</evidence>
<accession>C7H8C3</accession>
<name>C7H8C3_FAED2</name>
<dbReference type="STRING" id="411483.FAEPRAA2165_02563"/>
<proteinExistence type="predicted"/>
<organism evidence="1 2">
    <name type="scientific">Faecalibacterium duncaniae (strain DSM 17677 / JCM 31915 / A2-165)</name>
    <name type="common">Faecalibacterium prausnitzii</name>
    <dbReference type="NCBI Taxonomy" id="411483"/>
    <lineage>
        <taxon>Bacteria</taxon>
        <taxon>Bacillati</taxon>
        <taxon>Bacillota</taxon>
        <taxon>Clostridia</taxon>
        <taxon>Eubacteriales</taxon>
        <taxon>Oscillospiraceae</taxon>
        <taxon>Faecalibacterium</taxon>
    </lineage>
</organism>
<reference evidence="1" key="1">
    <citation type="submission" date="2009-08" db="EMBL/GenBank/DDBJ databases">
        <authorList>
            <person name="Weinstock G."/>
            <person name="Sodergren E."/>
            <person name="Clifton S."/>
            <person name="Fulton L."/>
            <person name="Fulton B."/>
            <person name="Courtney L."/>
            <person name="Fronick C."/>
            <person name="Harrison M."/>
            <person name="Strong C."/>
            <person name="Farmer C."/>
            <person name="Delahaunty K."/>
            <person name="Markovic C."/>
            <person name="Hall O."/>
            <person name="Minx P."/>
            <person name="Tomlinson C."/>
            <person name="Mitreva M."/>
            <person name="Nelson J."/>
            <person name="Hou S."/>
            <person name="Wollam A."/>
            <person name="Pepin K.H."/>
            <person name="Johnson M."/>
            <person name="Bhonagiri V."/>
            <person name="Nash W.E."/>
            <person name="Warren W."/>
            <person name="Chinwalla A."/>
            <person name="Mardis E.R."/>
            <person name="Wilson R.K."/>
        </authorList>
    </citation>
    <scope>NUCLEOTIDE SEQUENCE [LARGE SCALE GENOMIC DNA]</scope>
    <source>
        <strain evidence="1">A2-165</strain>
    </source>
</reference>
<keyword evidence="2" id="KW-1185">Reference proteome</keyword>
<dbReference type="EMBL" id="ACOP02000071">
    <property type="protein sequence ID" value="EEU95883.1"/>
    <property type="molecule type" value="Genomic_DNA"/>
</dbReference>